<dbReference type="EMBL" id="CADCVI010000150">
    <property type="protein sequence ID" value="CAA9475368.1"/>
    <property type="molecule type" value="Genomic_DNA"/>
</dbReference>
<feature type="non-terminal residue" evidence="2">
    <location>
        <position position="204"/>
    </location>
</feature>
<protein>
    <submittedName>
        <fullName evidence="2">Uncharacterized protein</fullName>
    </submittedName>
</protein>
<feature type="non-terminal residue" evidence="2">
    <location>
        <position position="1"/>
    </location>
</feature>
<feature type="compositionally biased region" description="Basic residues" evidence="1">
    <location>
        <begin position="165"/>
        <end position="174"/>
    </location>
</feature>
<feature type="region of interest" description="Disordered" evidence="1">
    <location>
        <begin position="1"/>
        <end position="204"/>
    </location>
</feature>
<feature type="compositionally biased region" description="Pro residues" evidence="1">
    <location>
        <begin position="114"/>
        <end position="123"/>
    </location>
</feature>
<dbReference type="AlphaFoldDB" id="A0A6J4RUA5"/>
<feature type="compositionally biased region" description="Gly residues" evidence="1">
    <location>
        <begin position="193"/>
        <end position="204"/>
    </location>
</feature>
<evidence type="ECO:0000313" key="2">
    <source>
        <dbReference type="EMBL" id="CAA9475368.1"/>
    </source>
</evidence>
<feature type="compositionally biased region" description="Low complexity" evidence="1">
    <location>
        <begin position="1"/>
        <end position="21"/>
    </location>
</feature>
<name>A0A6J4RUA5_9ACTN</name>
<gene>
    <name evidence="2" type="ORF">AVDCRST_MAG25-2366</name>
</gene>
<proteinExistence type="predicted"/>
<organism evidence="2">
    <name type="scientific">uncultured Rubrobacteraceae bacterium</name>
    <dbReference type="NCBI Taxonomy" id="349277"/>
    <lineage>
        <taxon>Bacteria</taxon>
        <taxon>Bacillati</taxon>
        <taxon>Actinomycetota</taxon>
        <taxon>Rubrobacteria</taxon>
        <taxon>Rubrobacterales</taxon>
        <taxon>Rubrobacteraceae</taxon>
        <taxon>environmental samples</taxon>
    </lineage>
</organism>
<evidence type="ECO:0000256" key="1">
    <source>
        <dbReference type="SAM" id="MobiDB-lite"/>
    </source>
</evidence>
<feature type="compositionally biased region" description="Basic residues" evidence="1">
    <location>
        <begin position="32"/>
        <end position="65"/>
    </location>
</feature>
<reference evidence="2" key="1">
    <citation type="submission" date="2020-02" db="EMBL/GenBank/DDBJ databases">
        <authorList>
            <person name="Meier V. D."/>
        </authorList>
    </citation>
    <scope>NUCLEOTIDE SEQUENCE</scope>
    <source>
        <strain evidence="2">AVDCRST_MAG25</strain>
    </source>
</reference>
<accession>A0A6J4RUA5</accession>
<sequence length="204" mass="22549">ELLLPDPGGDGGPPRLRLLCRPPAPRPPAGARLRRIRRPPLAARRGRRAGTRPPVRHALHHRRERPPRAPDLPLRHRPPHPPHGPGGRGGRAPGDRALPPRRVRQGSERLRGPRLPPPPPPLLLGPRGLPRRLGRTGASPRSRRRRREARPEARHRPLQPGLCPRRPRRTRTRAQRPPEGLSRGLQPPPQTGRPGGAGEPGEGL</sequence>